<feature type="domain" description="YhcG PDDEXK nuclease" evidence="1">
    <location>
        <begin position="215"/>
        <end position="363"/>
    </location>
</feature>
<organism evidence="3">
    <name type="scientific">termite gut metagenome</name>
    <dbReference type="NCBI Taxonomy" id="433724"/>
    <lineage>
        <taxon>unclassified sequences</taxon>
        <taxon>metagenomes</taxon>
        <taxon>organismal metagenomes</taxon>
    </lineage>
</organism>
<dbReference type="Pfam" id="PF06250">
    <property type="entry name" value="YhcG_C"/>
    <property type="match status" value="1"/>
</dbReference>
<dbReference type="GO" id="GO:0003676">
    <property type="term" value="F:nucleic acid binding"/>
    <property type="evidence" value="ECO:0007669"/>
    <property type="project" value="InterPro"/>
</dbReference>
<dbReference type="EMBL" id="SNRY01001432">
    <property type="protein sequence ID" value="KAA6330984.1"/>
    <property type="molecule type" value="Genomic_DNA"/>
</dbReference>
<dbReference type="PANTHER" id="PTHR30547:SF5">
    <property type="entry name" value="NUCLEASE YHCG-RELATED"/>
    <property type="match status" value="1"/>
</dbReference>
<dbReference type="InterPro" id="IPR053148">
    <property type="entry name" value="PD-DEXK-like_domain"/>
</dbReference>
<dbReference type="InterPro" id="IPR011856">
    <property type="entry name" value="tRNA_endonuc-like_dom_sf"/>
</dbReference>
<feature type="domain" description="YhcG N-terminal" evidence="2">
    <location>
        <begin position="24"/>
        <end position="191"/>
    </location>
</feature>
<dbReference type="Gene3D" id="3.40.1350.10">
    <property type="match status" value="1"/>
</dbReference>
<evidence type="ECO:0000259" key="1">
    <source>
        <dbReference type="Pfam" id="PF06250"/>
    </source>
</evidence>
<reference evidence="3" key="1">
    <citation type="submission" date="2019-03" db="EMBL/GenBank/DDBJ databases">
        <title>Single cell metagenomics reveals metabolic interactions within the superorganism composed of flagellate Streblomastix strix and complex community of Bacteroidetes bacteria on its surface.</title>
        <authorList>
            <person name="Treitli S.C."/>
            <person name="Kolisko M."/>
            <person name="Husnik F."/>
            <person name="Keeling P."/>
            <person name="Hampl V."/>
        </authorList>
    </citation>
    <scope>NUCLEOTIDE SEQUENCE</scope>
    <source>
        <strain evidence="3">STM</strain>
    </source>
</reference>
<name>A0A5J4RC42_9ZZZZ</name>
<dbReference type="Pfam" id="PF17761">
    <property type="entry name" value="DUF1016_N"/>
    <property type="match status" value="1"/>
</dbReference>
<evidence type="ECO:0008006" key="4">
    <source>
        <dbReference type="Google" id="ProtNLM"/>
    </source>
</evidence>
<dbReference type="AlphaFoldDB" id="A0A5J4RC42"/>
<dbReference type="InterPro" id="IPR041527">
    <property type="entry name" value="YhcG_N"/>
</dbReference>
<sequence>MELVKQNNFEGLVDKVYQTHCVLQQNARKVVNQNLTIRNWLIGCYIIEFEQNGEDRAKYGVRLLEEMTKKIKSKGIKGLDVQSLRTCRTFYSVYPQFFEIVSEKIQSISYKQIRGSVTRESEIQQTPSVELSEEYSISSEMLLSRLSFTHFVEIIRKDDPLERLFYEVETIKNNWSVRELERAMDTALYVRTGLSINKEAIIGKFKNQKPAQNVDVIRDPYFLEFLGLEERSEYSESELEQAILNHLQQFLIEMGTGFCFEARQKRITFDNTHYRIDLVFYHRILKSHVLIDLKIGKFDHADAGQMNVYLNYFKENEMTEGDNPPIGLILCGDKNETLARYATSGMDNQLFVSKFLVQLPEKKVLEEFIKKELEK</sequence>
<protein>
    <recommendedName>
        <fullName evidence="4">Endonuclease NucS</fullName>
    </recommendedName>
</protein>
<proteinExistence type="predicted"/>
<gene>
    <name evidence="3" type="ORF">EZS27_020374</name>
</gene>
<evidence type="ECO:0000313" key="3">
    <source>
        <dbReference type="EMBL" id="KAA6330984.1"/>
    </source>
</evidence>
<comment type="caution">
    <text evidence="3">The sequence shown here is derived from an EMBL/GenBank/DDBJ whole genome shotgun (WGS) entry which is preliminary data.</text>
</comment>
<dbReference type="InterPro" id="IPR009362">
    <property type="entry name" value="YhcG_C"/>
</dbReference>
<evidence type="ECO:0000259" key="2">
    <source>
        <dbReference type="Pfam" id="PF17761"/>
    </source>
</evidence>
<dbReference type="PANTHER" id="PTHR30547">
    <property type="entry name" value="UNCHARACTERIZED PROTEIN YHCG-RELATED"/>
    <property type="match status" value="1"/>
</dbReference>
<accession>A0A5J4RC42</accession>